<dbReference type="PANTHER" id="PTHR30055">
    <property type="entry name" value="HTH-TYPE TRANSCRIPTIONAL REGULATOR RUTR"/>
    <property type="match status" value="1"/>
</dbReference>
<dbReference type="PROSITE" id="PS50977">
    <property type="entry name" value="HTH_TETR_2"/>
    <property type="match status" value="1"/>
</dbReference>
<evidence type="ECO:0000256" key="1">
    <source>
        <dbReference type="ARBA" id="ARBA00023015"/>
    </source>
</evidence>
<evidence type="ECO:0000256" key="2">
    <source>
        <dbReference type="ARBA" id="ARBA00023125"/>
    </source>
</evidence>
<evidence type="ECO:0000313" key="7">
    <source>
        <dbReference type="EMBL" id="OXR43282.1"/>
    </source>
</evidence>
<protein>
    <recommendedName>
        <fullName evidence="6">HTH tetR-type domain-containing protein</fullName>
    </recommendedName>
</protein>
<accession>A0A231H398</accession>
<proteinExistence type="predicted"/>
<evidence type="ECO:0000256" key="3">
    <source>
        <dbReference type="ARBA" id="ARBA00023163"/>
    </source>
</evidence>
<gene>
    <name evidence="7" type="ORF">B7C42_04704</name>
</gene>
<dbReference type="RefSeq" id="WP_064908346.1">
    <property type="nucleotide sequence ID" value="NZ_NGAF01000010.1"/>
</dbReference>
<feature type="domain" description="HTH tetR-type" evidence="6">
    <location>
        <begin position="21"/>
        <end position="82"/>
    </location>
</feature>
<evidence type="ECO:0000256" key="5">
    <source>
        <dbReference type="SAM" id="MobiDB-lite"/>
    </source>
</evidence>
<evidence type="ECO:0000256" key="4">
    <source>
        <dbReference type="PROSITE-ProRule" id="PRU00335"/>
    </source>
</evidence>
<keyword evidence="2 4" id="KW-0238">DNA-binding</keyword>
<dbReference type="GO" id="GO:0003700">
    <property type="term" value="F:DNA-binding transcription factor activity"/>
    <property type="evidence" value="ECO:0007669"/>
    <property type="project" value="TreeGrafter"/>
</dbReference>
<reference evidence="7 8" key="1">
    <citation type="submission" date="2017-07" db="EMBL/GenBank/DDBJ databases">
        <title>First draft Genome Sequence of Nocardia cerradoensis isolated from human infection.</title>
        <authorList>
            <person name="Carrasco G."/>
        </authorList>
    </citation>
    <scope>NUCLEOTIDE SEQUENCE [LARGE SCALE GENOMIC DNA]</scope>
    <source>
        <strain evidence="7 8">CNM20130759</strain>
    </source>
</reference>
<organism evidence="7 8">
    <name type="scientific">Nocardia cerradoensis</name>
    <dbReference type="NCBI Taxonomy" id="85688"/>
    <lineage>
        <taxon>Bacteria</taxon>
        <taxon>Bacillati</taxon>
        <taxon>Actinomycetota</taxon>
        <taxon>Actinomycetes</taxon>
        <taxon>Mycobacteriales</taxon>
        <taxon>Nocardiaceae</taxon>
        <taxon>Nocardia</taxon>
    </lineage>
</organism>
<keyword evidence="1" id="KW-0805">Transcription regulation</keyword>
<keyword evidence="8" id="KW-1185">Reference proteome</keyword>
<feature type="compositionally biased region" description="Basic and acidic residues" evidence="5">
    <location>
        <begin position="235"/>
        <end position="248"/>
    </location>
</feature>
<evidence type="ECO:0000313" key="8">
    <source>
        <dbReference type="Proteomes" id="UP000215506"/>
    </source>
</evidence>
<comment type="caution">
    <text evidence="7">The sequence shown here is derived from an EMBL/GenBank/DDBJ whole genome shotgun (WGS) entry which is preliminary data.</text>
</comment>
<keyword evidence="3" id="KW-0804">Transcription</keyword>
<feature type="region of interest" description="Disordered" evidence="5">
    <location>
        <begin position="1"/>
        <end position="22"/>
    </location>
</feature>
<sequence>MARTAAGSGAGRPRSPRGQGEELRTEILAAVNRLLAEWGGVDKLTMRAVANEVGTTAGSIYLHFTDKTELVWAALSDKYAELAARMAEADAGAVPDGARERLRAQTHAYCRFGLEHPGHYRLMYEVRQPEVDVARISRHPSRLISESLRQGFIRCREAGFGLALPIEQSAQTLWQALHGELSLAHSIFFDSSTEALVLELADGMLDALVSAAPDDDRRWPSPTDSPAARHIRSMLKRDDAPAMERDNS</sequence>
<dbReference type="PANTHER" id="PTHR30055:SF234">
    <property type="entry name" value="HTH-TYPE TRANSCRIPTIONAL REGULATOR BETI"/>
    <property type="match status" value="1"/>
</dbReference>
<dbReference type="SUPFAM" id="SSF46689">
    <property type="entry name" value="Homeodomain-like"/>
    <property type="match status" value="1"/>
</dbReference>
<dbReference type="SUPFAM" id="SSF48498">
    <property type="entry name" value="Tetracyclin repressor-like, C-terminal domain"/>
    <property type="match status" value="1"/>
</dbReference>
<dbReference type="InterPro" id="IPR036271">
    <property type="entry name" value="Tet_transcr_reg_TetR-rel_C_sf"/>
</dbReference>
<evidence type="ECO:0000259" key="6">
    <source>
        <dbReference type="PROSITE" id="PS50977"/>
    </source>
</evidence>
<name>A0A231H398_9NOCA</name>
<dbReference type="Gene3D" id="1.10.357.10">
    <property type="entry name" value="Tetracycline Repressor, domain 2"/>
    <property type="match status" value="1"/>
</dbReference>
<dbReference type="AlphaFoldDB" id="A0A231H398"/>
<dbReference type="GO" id="GO:0000976">
    <property type="term" value="F:transcription cis-regulatory region binding"/>
    <property type="evidence" value="ECO:0007669"/>
    <property type="project" value="TreeGrafter"/>
</dbReference>
<dbReference type="EMBL" id="NGAF01000010">
    <property type="protein sequence ID" value="OXR43282.1"/>
    <property type="molecule type" value="Genomic_DNA"/>
</dbReference>
<feature type="DNA-binding region" description="H-T-H motif" evidence="4">
    <location>
        <begin position="45"/>
        <end position="64"/>
    </location>
</feature>
<dbReference type="Proteomes" id="UP000215506">
    <property type="component" value="Unassembled WGS sequence"/>
</dbReference>
<dbReference type="InterPro" id="IPR009057">
    <property type="entry name" value="Homeodomain-like_sf"/>
</dbReference>
<dbReference type="Pfam" id="PF13305">
    <property type="entry name" value="TetR_C_33"/>
    <property type="match status" value="1"/>
</dbReference>
<dbReference type="InterPro" id="IPR001647">
    <property type="entry name" value="HTH_TetR"/>
</dbReference>
<dbReference type="InterPro" id="IPR025996">
    <property type="entry name" value="MT1864/Rv1816-like_C"/>
</dbReference>
<feature type="region of interest" description="Disordered" evidence="5">
    <location>
        <begin position="214"/>
        <end position="248"/>
    </location>
</feature>
<feature type="compositionally biased region" description="Low complexity" evidence="5">
    <location>
        <begin position="1"/>
        <end position="18"/>
    </location>
</feature>
<dbReference type="Pfam" id="PF00440">
    <property type="entry name" value="TetR_N"/>
    <property type="match status" value="1"/>
</dbReference>
<dbReference type="InterPro" id="IPR050109">
    <property type="entry name" value="HTH-type_TetR-like_transc_reg"/>
</dbReference>